<dbReference type="STRING" id="1267564.SAMN05192561_101338"/>
<feature type="domain" description="N-acetyltransferase" evidence="1">
    <location>
        <begin position="12"/>
        <end position="162"/>
    </location>
</feature>
<dbReference type="EMBL" id="FNWU01000001">
    <property type="protein sequence ID" value="SEH38237.1"/>
    <property type="molecule type" value="Genomic_DNA"/>
</dbReference>
<accession>A0A1H6HVY7</accession>
<dbReference type="GO" id="GO:0016747">
    <property type="term" value="F:acyltransferase activity, transferring groups other than amino-acyl groups"/>
    <property type="evidence" value="ECO:0007669"/>
    <property type="project" value="InterPro"/>
</dbReference>
<dbReference type="Gene3D" id="3.40.630.30">
    <property type="match status" value="1"/>
</dbReference>
<evidence type="ECO:0000313" key="3">
    <source>
        <dbReference type="Proteomes" id="UP000199215"/>
    </source>
</evidence>
<keyword evidence="2" id="KW-0689">Ribosomal protein</keyword>
<gene>
    <name evidence="2" type="ORF">SAMN05192561_101338</name>
</gene>
<name>A0A1H6HVY7_9EURY</name>
<keyword evidence="3" id="KW-1185">Reference proteome</keyword>
<dbReference type="Proteomes" id="UP000199215">
    <property type="component" value="Unassembled WGS sequence"/>
</dbReference>
<dbReference type="OrthoDB" id="194677at2157"/>
<organism evidence="2 3">
    <name type="scientific">Halopenitus malekzadehii</name>
    <dbReference type="NCBI Taxonomy" id="1267564"/>
    <lineage>
        <taxon>Archaea</taxon>
        <taxon>Methanobacteriati</taxon>
        <taxon>Methanobacteriota</taxon>
        <taxon>Stenosarchaea group</taxon>
        <taxon>Halobacteria</taxon>
        <taxon>Halobacteriales</taxon>
        <taxon>Haloferacaceae</taxon>
        <taxon>Halopenitus</taxon>
    </lineage>
</organism>
<dbReference type="GO" id="GO:0005840">
    <property type="term" value="C:ribosome"/>
    <property type="evidence" value="ECO:0007669"/>
    <property type="project" value="UniProtKB-KW"/>
</dbReference>
<dbReference type="InterPro" id="IPR000182">
    <property type="entry name" value="GNAT_dom"/>
</dbReference>
<keyword evidence="2" id="KW-0687">Ribonucleoprotein</keyword>
<reference evidence="2 3" key="1">
    <citation type="submission" date="2016-10" db="EMBL/GenBank/DDBJ databases">
        <authorList>
            <person name="de Groot N.N."/>
        </authorList>
    </citation>
    <scope>NUCLEOTIDE SEQUENCE [LARGE SCALE GENOMIC DNA]</scope>
    <source>
        <strain evidence="2 3">IBRC-M10418</strain>
    </source>
</reference>
<dbReference type="RefSeq" id="WP_092813398.1">
    <property type="nucleotide sequence ID" value="NZ_FNWU01000001.1"/>
</dbReference>
<dbReference type="AlphaFoldDB" id="A0A1H6HVY7"/>
<dbReference type="SUPFAM" id="SSF55729">
    <property type="entry name" value="Acyl-CoA N-acyltransferases (Nat)"/>
    <property type="match status" value="1"/>
</dbReference>
<proteinExistence type="predicted"/>
<dbReference type="InterPro" id="IPR016181">
    <property type="entry name" value="Acyl_CoA_acyltransferase"/>
</dbReference>
<evidence type="ECO:0000313" key="2">
    <source>
        <dbReference type="EMBL" id="SEH38237.1"/>
    </source>
</evidence>
<protein>
    <submittedName>
        <fullName evidence="2">Ribosomal protein S18 acetylase RimI</fullName>
    </submittedName>
</protein>
<dbReference type="Pfam" id="PF00583">
    <property type="entry name" value="Acetyltransf_1"/>
    <property type="match status" value="1"/>
</dbReference>
<dbReference type="PROSITE" id="PS51186">
    <property type="entry name" value="GNAT"/>
    <property type="match status" value="1"/>
</dbReference>
<evidence type="ECO:0000259" key="1">
    <source>
        <dbReference type="PROSITE" id="PS51186"/>
    </source>
</evidence>
<dbReference type="CDD" id="cd04301">
    <property type="entry name" value="NAT_SF"/>
    <property type="match status" value="1"/>
</dbReference>
<sequence>MRVPSSDPPAGIAIRPAEAGDAVDVLRVLEGALLEVDAETLRSGIEAGRVLLAETDPESGNERARTVVGALSLVPCDEPSRSACGDRLHVDAVAVTRHRREAGIGSALVRAAIDLAAAREVTRLTAAFESDLREFYADLGFRIEPVEGADRLRGVVDVGAIDRR</sequence>